<dbReference type="RefSeq" id="XP_016224570.1">
    <property type="nucleotide sequence ID" value="XM_016368782.1"/>
</dbReference>
<dbReference type="VEuPathDB" id="FungiDB:PV10_04244"/>
<organism evidence="2 3">
    <name type="scientific">Exophiala mesophila</name>
    <name type="common">Black yeast-like fungus</name>
    <dbReference type="NCBI Taxonomy" id="212818"/>
    <lineage>
        <taxon>Eukaryota</taxon>
        <taxon>Fungi</taxon>
        <taxon>Dikarya</taxon>
        <taxon>Ascomycota</taxon>
        <taxon>Pezizomycotina</taxon>
        <taxon>Eurotiomycetes</taxon>
        <taxon>Chaetothyriomycetidae</taxon>
        <taxon>Chaetothyriales</taxon>
        <taxon>Herpotrichiellaceae</taxon>
        <taxon>Exophiala</taxon>
    </lineage>
</organism>
<feature type="region of interest" description="Disordered" evidence="1">
    <location>
        <begin position="78"/>
        <end position="104"/>
    </location>
</feature>
<keyword evidence="3" id="KW-1185">Reference proteome</keyword>
<feature type="region of interest" description="Disordered" evidence="1">
    <location>
        <begin position="1"/>
        <end position="24"/>
    </location>
</feature>
<dbReference type="HOGENOM" id="CLU_921346_0_0_1"/>
<protein>
    <recommendedName>
        <fullName evidence="4">BTB domain-containing protein</fullName>
    </recommendedName>
</protein>
<feature type="region of interest" description="Disordered" evidence="1">
    <location>
        <begin position="282"/>
        <end position="309"/>
    </location>
</feature>
<dbReference type="GeneID" id="27322089"/>
<sequence>MSFSSQITPRPSPAASRNGMASVSCDRSERQKISLYTGPTVHIAIGPEEHDFFVHVKALSLTKFFELCGPPLTAEQKAARAESMSKQPEGGPVSQPEIKEEDCGVKARSRSPTIGLSDVSRTSAFSVADVLGGMSTTPDYYLKGTIYDRNAFELIVNWLYNREPEVPTSRRDYLTLLKSYLIALKFAIDPLQDCIIDRLQKYHQVYSTTFEDFTWLIRRLEDTPKTHATPAVMYLADQIAWEIISLGYGEYAKSNPRFDEYLQKDDHPCRVVLFKALTNIARSSDPSDPANSRNRWKAANRPVVNDTSPLTNMVDTIDIDSD</sequence>
<accession>A0A0D1XXP2</accession>
<evidence type="ECO:0000313" key="2">
    <source>
        <dbReference type="EMBL" id="KIV92996.1"/>
    </source>
</evidence>
<dbReference type="AlphaFoldDB" id="A0A0D1XXP2"/>
<dbReference type="EMBL" id="KN847522">
    <property type="protein sequence ID" value="KIV92996.1"/>
    <property type="molecule type" value="Genomic_DNA"/>
</dbReference>
<name>A0A0D1XXP2_EXOME</name>
<dbReference type="Proteomes" id="UP000054302">
    <property type="component" value="Unassembled WGS sequence"/>
</dbReference>
<gene>
    <name evidence="2" type="ORF">PV10_04244</name>
</gene>
<dbReference type="OrthoDB" id="4137977at2759"/>
<proteinExistence type="predicted"/>
<evidence type="ECO:0008006" key="4">
    <source>
        <dbReference type="Google" id="ProtNLM"/>
    </source>
</evidence>
<evidence type="ECO:0000256" key="1">
    <source>
        <dbReference type="SAM" id="MobiDB-lite"/>
    </source>
</evidence>
<evidence type="ECO:0000313" key="3">
    <source>
        <dbReference type="Proteomes" id="UP000054302"/>
    </source>
</evidence>
<feature type="compositionally biased region" description="Polar residues" evidence="1">
    <location>
        <begin position="282"/>
        <end position="293"/>
    </location>
</feature>
<reference evidence="2 3" key="1">
    <citation type="submission" date="2015-01" db="EMBL/GenBank/DDBJ databases">
        <title>The Genome Sequence of Exophiala mesophila CBS40295.</title>
        <authorList>
            <consortium name="The Broad Institute Genomics Platform"/>
            <person name="Cuomo C."/>
            <person name="de Hoog S."/>
            <person name="Gorbushina A."/>
            <person name="Stielow B."/>
            <person name="Teixiera M."/>
            <person name="Abouelleil A."/>
            <person name="Chapman S.B."/>
            <person name="Priest M."/>
            <person name="Young S.K."/>
            <person name="Wortman J."/>
            <person name="Nusbaum C."/>
            <person name="Birren B."/>
        </authorList>
    </citation>
    <scope>NUCLEOTIDE SEQUENCE [LARGE SCALE GENOMIC DNA]</scope>
    <source>
        <strain evidence="2 3">CBS 40295</strain>
    </source>
</reference>